<keyword evidence="12" id="KW-1185">Reference proteome</keyword>
<dbReference type="InterPro" id="IPR003593">
    <property type="entry name" value="AAA+_ATPase"/>
</dbReference>
<dbReference type="OrthoDB" id="7614182at2"/>
<dbReference type="InterPro" id="IPR039421">
    <property type="entry name" value="Type_1_exporter"/>
</dbReference>
<dbReference type="InterPro" id="IPR036640">
    <property type="entry name" value="ABC1_TM_sf"/>
</dbReference>
<feature type="transmembrane region" description="Helical" evidence="8">
    <location>
        <begin position="277"/>
        <end position="300"/>
    </location>
</feature>
<evidence type="ECO:0000313" key="11">
    <source>
        <dbReference type="EMBL" id="KCZ97018.1"/>
    </source>
</evidence>
<evidence type="ECO:0000256" key="7">
    <source>
        <dbReference type="ARBA" id="ARBA00023136"/>
    </source>
</evidence>
<dbReference type="InterPro" id="IPR003439">
    <property type="entry name" value="ABC_transporter-like_ATP-bd"/>
</dbReference>
<evidence type="ECO:0000313" key="12">
    <source>
        <dbReference type="Proteomes" id="UP000027100"/>
    </source>
</evidence>
<dbReference type="Proteomes" id="UP000027100">
    <property type="component" value="Unassembled WGS sequence"/>
</dbReference>
<comment type="caution">
    <text evidence="11">The sequence shown here is derived from an EMBL/GenBank/DDBJ whole genome shotgun (WGS) entry which is preliminary data.</text>
</comment>
<feature type="transmembrane region" description="Helical" evidence="8">
    <location>
        <begin position="84"/>
        <end position="105"/>
    </location>
</feature>
<evidence type="ECO:0000256" key="8">
    <source>
        <dbReference type="SAM" id="Phobius"/>
    </source>
</evidence>
<keyword evidence="7 8" id="KW-0472">Membrane</keyword>
<dbReference type="PROSITE" id="PS00211">
    <property type="entry name" value="ABC_TRANSPORTER_1"/>
    <property type="match status" value="1"/>
</dbReference>
<dbReference type="PANTHER" id="PTHR24221:SF654">
    <property type="entry name" value="ATP-BINDING CASSETTE SUB-FAMILY B MEMBER 6"/>
    <property type="match status" value="1"/>
</dbReference>
<feature type="domain" description="ABC transporter" evidence="9">
    <location>
        <begin position="372"/>
        <end position="606"/>
    </location>
</feature>
<evidence type="ECO:0000256" key="3">
    <source>
        <dbReference type="ARBA" id="ARBA00022692"/>
    </source>
</evidence>
<dbReference type="InterPro" id="IPR017871">
    <property type="entry name" value="ABC_transporter-like_CS"/>
</dbReference>
<dbReference type="InterPro" id="IPR027417">
    <property type="entry name" value="P-loop_NTPase"/>
</dbReference>
<dbReference type="eggNOG" id="COG5265">
    <property type="taxonomic scope" value="Bacteria"/>
</dbReference>
<gene>
    <name evidence="11" type="ORF">HPO_17010</name>
</gene>
<dbReference type="SUPFAM" id="SSF90123">
    <property type="entry name" value="ABC transporter transmembrane region"/>
    <property type="match status" value="1"/>
</dbReference>
<name>A0A062VET4_9PROT</name>
<dbReference type="Pfam" id="PF00005">
    <property type="entry name" value="ABC_tran"/>
    <property type="match status" value="1"/>
</dbReference>
<evidence type="ECO:0000256" key="1">
    <source>
        <dbReference type="ARBA" id="ARBA00004651"/>
    </source>
</evidence>
<dbReference type="PROSITE" id="PS50929">
    <property type="entry name" value="ABC_TM1F"/>
    <property type="match status" value="1"/>
</dbReference>
<dbReference type="InterPro" id="IPR011527">
    <property type="entry name" value="ABC1_TM_dom"/>
</dbReference>
<dbReference type="Gene3D" id="3.40.50.300">
    <property type="entry name" value="P-loop containing nucleotide triphosphate hydrolases"/>
    <property type="match status" value="1"/>
</dbReference>
<dbReference type="EMBL" id="ARYM01000027">
    <property type="protein sequence ID" value="KCZ97018.1"/>
    <property type="molecule type" value="Genomic_DNA"/>
</dbReference>
<keyword evidence="4" id="KW-0547">Nucleotide-binding</keyword>
<dbReference type="PROSITE" id="PS50893">
    <property type="entry name" value="ABC_TRANSPORTER_2"/>
    <property type="match status" value="1"/>
</dbReference>
<accession>A0A062VET4</accession>
<dbReference type="FunFam" id="3.40.50.300:FF:000287">
    <property type="entry name" value="Multidrug ABC transporter ATP-binding protein"/>
    <property type="match status" value="1"/>
</dbReference>
<feature type="transmembrane region" description="Helical" evidence="8">
    <location>
        <begin position="195"/>
        <end position="214"/>
    </location>
</feature>
<dbReference type="GO" id="GO:0005524">
    <property type="term" value="F:ATP binding"/>
    <property type="evidence" value="ECO:0007669"/>
    <property type="project" value="UniProtKB-KW"/>
</dbReference>
<dbReference type="SMART" id="SM00382">
    <property type="entry name" value="AAA"/>
    <property type="match status" value="1"/>
</dbReference>
<dbReference type="RefSeq" id="WP_035601465.1">
    <property type="nucleotide sequence ID" value="NZ_ARYM01000027.1"/>
</dbReference>
<keyword evidence="3 8" id="KW-0812">Transmembrane</keyword>
<dbReference type="STRING" id="1280954.HPO_17010"/>
<feature type="transmembrane region" description="Helical" evidence="8">
    <location>
        <begin position="125"/>
        <end position="143"/>
    </location>
</feature>
<dbReference type="GO" id="GO:0140359">
    <property type="term" value="F:ABC-type transporter activity"/>
    <property type="evidence" value="ECO:0007669"/>
    <property type="project" value="InterPro"/>
</dbReference>
<keyword evidence="5 11" id="KW-0067">ATP-binding</keyword>
<dbReference type="GO" id="GO:0016887">
    <property type="term" value="F:ATP hydrolysis activity"/>
    <property type="evidence" value="ECO:0007669"/>
    <property type="project" value="InterPro"/>
</dbReference>
<evidence type="ECO:0000259" key="9">
    <source>
        <dbReference type="PROSITE" id="PS50893"/>
    </source>
</evidence>
<keyword evidence="6 8" id="KW-1133">Transmembrane helix</keyword>
<sequence length="628" mass="67971">MAGMSPPNAAVPAPENHDRIDSADGGLWKSILRILTLLGRPELAKWRPVMVLAVIITLAASVLEVVSPLVMGHAINQAVPEGGVAANFATAALWLTYGLALRFAAAALPQVRDWLFSPVSQDAQRVASVDAFGHSLALSLGFHQTRRTGALNRIIERGASAIDYLIRFLAFNIGPTLVRLVLASVALGIAYDIRLSLIAVATIALYVVSTVIITEWRVRQRRKMNEADTHFRATAIDILTNFETVKSFAAETRETRRFDEAMANYNKHYVDTNRSMYVLNTVQALVMNLGLLAVMVLSAWNVIQGTMQIGDLTAVMLMLLSLYAPLNILGWAWREIKQGAVDLEKLHGLMGMVPEVQDAPDAKALSAPKGHVTFENVAFSHEGRAVGVSGVSFDVAPGKKVAFVGTSGAGKSTLLKLLFRFYDVDAGAVKVDGQDVRGLKQESLRAALGLVPQDVVLFNDTLRANIAYARPEATEAELREAARRAQLLTFIESLPDGWNTRVGERGLKLSGGEKQRVGIARVILANPAILVLDEATSALDSATEAAVQEALEEASAGRTTLVVAHRLSTVISADEILVLEAGRIVERGTHEGLLAKGGKYADMWHRQAHRAEPAELLSENRPVEEASR</sequence>
<feature type="transmembrane region" description="Helical" evidence="8">
    <location>
        <begin position="312"/>
        <end position="333"/>
    </location>
</feature>
<dbReference type="AlphaFoldDB" id="A0A062VET4"/>
<dbReference type="GO" id="GO:0005886">
    <property type="term" value="C:plasma membrane"/>
    <property type="evidence" value="ECO:0007669"/>
    <property type="project" value="UniProtKB-SubCell"/>
</dbReference>
<dbReference type="Gene3D" id="1.20.1560.10">
    <property type="entry name" value="ABC transporter type 1, transmembrane domain"/>
    <property type="match status" value="1"/>
</dbReference>
<evidence type="ECO:0000259" key="10">
    <source>
        <dbReference type="PROSITE" id="PS50929"/>
    </source>
</evidence>
<dbReference type="PANTHER" id="PTHR24221">
    <property type="entry name" value="ATP-BINDING CASSETTE SUB-FAMILY B"/>
    <property type="match status" value="1"/>
</dbReference>
<protein>
    <submittedName>
        <fullName evidence="11">Heavy metal ABC transporter permease/ATP-binding protein</fullName>
    </submittedName>
</protein>
<comment type="subcellular location">
    <subcellularLocation>
        <location evidence="1">Cell membrane</location>
        <topology evidence="1">Multi-pass membrane protein</topology>
    </subcellularLocation>
</comment>
<feature type="domain" description="ABC transmembrane type-1" evidence="10">
    <location>
        <begin position="51"/>
        <end position="338"/>
    </location>
</feature>
<reference evidence="11 12" key="1">
    <citation type="journal article" date="2014" name="Antonie Van Leeuwenhoek">
        <title>Hyphomonas beringensis sp. nov. and Hyphomonas chukchiensis sp. nov., isolated from surface seawater of the Bering Sea and Chukchi Sea.</title>
        <authorList>
            <person name="Li C."/>
            <person name="Lai Q."/>
            <person name="Li G."/>
            <person name="Dong C."/>
            <person name="Wang J."/>
            <person name="Liao Y."/>
            <person name="Shao Z."/>
        </authorList>
    </citation>
    <scope>NUCLEOTIDE SEQUENCE [LARGE SCALE GENOMIC DNA]</scope>
    <source>
        <strain evidence="11 12">PS728</strain>
    </source>
</reference>
<evidence type="ECO:0000256" key="4">
    <source>
        <dbReference type="ARBA" id="ARBA00022741"/>
    </source>
</evidence>
<evidence type="ECO:0000256" key="2">
    <source>
        <dbReference type="ARBA" id="ARBA00022448"/>
    </source>
</evidence>
<organism evidence="11 12">
    <name type="scientific">Hyphomonas polymorpha PS728</name>
    <dbReference type="NCBI Taxonomy" id="1280954"/>
    <lineage>
        <taxon>Bacteria</taxon>
        <taxon>Pseudomonadati</taxon>
        <taxon>Pseudomonadota</taxon>
        <taxon>Alphaproteobacteria</taxon>
        <taxon>Hyphomonadales</taxon>
        <taxon>Hyphomonadaceae</taxon>
        <taxon>Hyphomonas</taxon>
    </lineage>
</organism>
<proteinExistence type="predicted"/>
<evidence type="ECO:0000256" key="5">
    <source>
        <dbReference type="ARBA" id="ARBA00022840"/>
    </source>
</evidence>
<feature type="transmembrane region" description="Helical" evidence="8">
    <location>
        <begin position="164"/>
        <end position="189"/>
    </location>
</feature>
<dbReference type="CDD" id="cd18582">
    <property type="entry name" value="ABC_6TM_ATM1_ABCB7"/>
    <property type="match status" value="1"/>
</dbReference>
<keyword evidence="2" id="KW-0813">Transport</keyword>
<evidence type="ECO:0000256" key="6">
    <source>
        <dbReference type="ARBA" id="ARBA00022989"/>
    </source>
</evidence>
<dbReference type="SUPFAM" id="SSF52540">
    <property type="entry name" value="P-loop containing nucleoside triphosphate hydrolases"/>
    <property type="match status" value="1"/>
</dbReference>
<dbReference type="PATRIC" id="fig|1280954.3.peg.3434"/>
<dbReference type="Pfam" id="PF00664">
    <property type="entry name" value="ABC_membrane"/>
    <property type="match status" value="1"/>
</dbReference>
<feature type="transmembrane region" description="Helical" evidence="8">
    <location>
        <begin position="49"/>
        <end position="72"/>
    </location>
</feature>